<dbReference type="Proteomes" id="UP000319828">
    <property type="component" value="Unassembled WGS sequence"/>
</dbReference>
<dbReference type="EMBL" id="VMKJ01000022">
    <property type="protein sequence ID" value="TVO35819.1"/>
    <property type="molecule type" value="Genomic_DNA"/>
</dbReference>
<name>A0A557P5D4_9VIBR</name>
<dbReference type="AlphaFoldDB" id="A0A557P5D4"/>
<protein>
    <submittedName>
        <fullName evidence="2">Uncharacterized protein</fullName>
    </submittedName>
</protein>
<dbReference type="RefSeq" id="WP_089124305.1">
    <property type="nucleotide sequence ID" value="NZ_BSPV01000003.1"/>
</dbReference>
<comment type="caution">
    <text evidence="2">The sequence shown here is derived from an EMBL/GenBank/DDBJ whole genome shotgun (WGS) entry which is preliminary data.</text>
</comment>
<accession>A0A557P5D4</accession>
<evidence type="ECO:0000313" key="1">
    <source>
        <dbReference type="EMBL" id="GLT13932.1"/>
    </source>
</evidence>
<dbReference type="Proteomes" id="UP001157156">
    <property type="component" value="Unassembled WGS sequence"/>
</dbReference>
<dbReference type="EMBL" id="BSPV01000003">
    <property type="protein sequence ID" value="GLT13932.1"/>
    <property type="molecule type" value="Genomic_DNA"/>
</dbReference>
<proteinExistence type="predicted"/>
<dbReference type="OrthoDB" id="5892521at2"/>
<organism evidence="2 3">
    <name type="scientific">Vibrio algivorus</name>
    <dbReference type="NCBI Taxonomy" id="1667024"/>
    <lineage>
        <taxon>Bacteria</taxon>
        <taxon>Pseudomonadati</taxon>
        <taxon>Pseudomonadota</taxon>
        <taxon>Gammaproteobacteria</taxon>
        <taxon>Vibrionales</taxon>
        <taxon>Vibrionaceae</taxon>
        <taxon>Vibrio</taxon>
    </lineage>
</organism>
<evidence type="ECO:0000313" key="3">
    <source>
        <dbReference type="Proteomes" id="UP000319828"/>
    </source>
</evidence>
<reference evidence="4" key="2">
    <citation type="journal article" date="2019" name="Int. J. Syst. Evol. Microbiol.">
        <title>The Global Catalogue of Microorganisms (GCM) 10K type strain sequencing project: providing services to taxonomists for standard genome sequencing and annotation.</title>
        <authorList>
            <consortium name="The Broad Institute Genomics Platform"/>
            <consortium name="The Broad Institute Genome Sequencing Center for Infectious Disease"/>
            <person name="Wu L."/>
            <person name="Ma J."/>
        </authorList>
    </citation>
    <scope>NUCLEOTIDE SEQUENCE [LARGE SCALE GENOMIC DNA]</scope>
    <source>
        <strain evidence="4">NBRC 111146</strain>
    </source>
</reference>
<reference evidence="1" key="4">
    <citation type="submission" date="2023-01" db="EMBL/GenBank/DDBJ databases">
        <title>Draft genome sequence of Vibrio algivorus strain NBRC 111146.</title>
        <authorList>
            <person name="Sun Q."/>
            <person name="Mori K."/>
        </authorList>
    </citation>
    <scope>NUCLEOTIDE SEQUENCE</scope>
    <source>
        <strain evidence="1">NBRC 111146</strain>
    </source>
</reference>
<keyword evidence="4" id="KW-1185">Reference proteome</keyword>
<gene>
    <name evidence="2" type="ORF">FOF44_11125</name>
    <name evidence="1" type="ORF">GCM10007931_09060</name>
</gene>
<evidence type="ECO:0000313" key="4">
    <source>
        <dbReference type="Proteomes" id="UP001157156"/>
    </source>
</evidence>
<sequence>MTQAILETVATPSMDQKTYSVNIKGLMKHIVDVLFGATKKPVTSAYDASSLSSHLQKDLGLY</sequence>
<reference evidence="1" key="1">
    <citation type="journal article" date="2014" name="Int. J. Syst. Evol. Microbiol.">
        <title>Complete genome of a new Firmicutes species belonging to the dominant human colonic microbiota ('Ruminococcus bicirculans') reveals two chromosomes and a selective capacity to utilize plant glucans.</title>
        <authorList>
            <consortium name="NISC Comparative Sequencing Program"/>
            <person name="Wegmann U."/>
            <person name="Louis P."/>
            <person name="Goesmann A."/>
            <person name="Henrissat B."/>
            <person name="Duncan S.H."/>
            <person name="Flint H.J."/>
        </authorList>
    </citation>
    <scope>NUCLEOTIDE SEQUENCE</scope>
    <source>
        <strain evidence="1">NBRC 111146</strain>
    </source>
</reference>
<evidence type="ECO:0000313" key="2">
    <source>
        <dbReference type="EMBL" id="TVO35819.1"/>
    </source>
</evidence>
<reference evidence="2 3" key="3">
    <citation type="submission" date="2019-07" db="EMBL/GenBank/DDBJ databases">
        <title>The draft genome sequence of Vibrio algivorus M1486.</title>
        <authorList>
            <person name="Meng X."/>
        </authorList>
    </citation>
    <scope>NUCLEOTIDE SEQUENCE [LARGE SCALE GENOMIC DNA]</scope>
    <source>
        <strain evidence="2 3">M1486</strain>
    </source>
</reference>